<organism evidence="1 2">
    <name type="scientific">Paxillus rubicundulus Ve08.2h10</name>
    <dbReference type="NCBI Taxonomy" id="930991"/>
    <lineage>
        <taxon>Eukaryota</taxon>
        <taxon>Fungi</taxon>
        <taxon>Dikarya</taxon>
        <taxon>Basidiomycota</taxon>
        <taxon>Agaricomycotina</taxon>
        <taxon>Agaricomycetes</taxon>
        <taxon>Agaricomycetidae</taxon>
        <taxon>Boletales</taxon>
        <taxon>Paxilineae</taxon>
        <taxon>Paxillaceae</taxon>
        <taxon>Paxillus</taxon>
    </lineage>
</organism>
<reference evidence="2" key="2">
    <citation type="submission" date="2015-01" db="EMBL/GenBank/DDBJ databases">
        <title>Evolutionary Origins and Diversification of the Mycorrhizal Mutualists.</title>
        <authorList>
            <consortium name="DOE Joint Genome Institute"/>
            <consortium name="Mycorrhizal Genomics Consortium"/>
            <person name="Kohler A."/>
            <person name="Kuo A."/>
            <person name="Nagy L.G."/>
            <person name="Floudas D."/>
            <person name="Copeland A."/>
            <person name="Barry K.W."/>
            <person name="Cichocki N."/>
            <person name="Veneault-Fourrey C."/>
            <person name="LaButti K."/>
            <person name="Lindquist E.A."/>
            <person name="Lipzen A."/>
            <person name="Lundell T."/>
            <person name="Morin E."/>
            <person name="Murat C."/>
            <person name="Riley R."/>
            <person name="Ohm R."/>
            <person name="Sun H."/>
            <person name="Tunlid A."/>
            <person name="Henrissat B."/>
            <person name="Grigoriev I.V."/>
            <person name="Hibbett D.S."/>
            <person name="Martin F."/>
        </authorList>
    </citation>
    <scope>NUCLEOTIDE SEQUENCE [LARGE SCALE GENOMIC DNA]</scope>
    <source>
        <strain evidence="2">Ve08.2h10</strain>
    </source>
</reference>
<gene>
    <name evidence="1" type="ORF">PAXRUDRAFT_791428</name>
</gene>
<dbReference type="InParanoid" id="A0A0D0E5J6"/>
<dbReference type="OrthoDB" id="10598784at2759"/>
<sequence>MTVGLAHLLHSTERISAILNDRWLARMHCKKTTKLTKLTSVLLEALNATNVVRRCTFPDLRPFTCRPEPYLPISSVVSFLSRHRSLEELHLSVEKRTASQIPAVLLDPRPFS</sequence>
<dbReference type="EMBL" id="KN825243">
    <property type="protein sequence ID" value="KIK92785.1"/>
    <property type="molecule type" value="Genomic_DNA"/>
</dbReference>
<name>A0A0D0E5J6_9AGAM</name>
<evidence type="ECO:0000313" key="1">
    <source>
        <dbReference type="EMBL" id="KIK92785.1"/>
    </source>
</evidence>
<dbReference type="HOGENOM" id="CLU_2146683_0_0_1"/>
<protein>
    <submittedName>
        <fullName evidence="1">Uncharacterized protein</fullName>
    </submittedName>
</protein>
<accession>A0A0D0E5J6</accession>
<dbReference type="AlphaFoldDB" id="A0A0D0E5J6"/>
<reference evidence="1 2" key="1">
    <citation type="submission" date="2014-04" db="EMBL/GenBank/DDBJ databases">
        <authorList>
            <consortium name="DOE Joint Genome Institute"/>
            <person name="Kuo A."/>
            <person name="Kohler A."/>
            <person name="Jargeat P."/>
            <person name="Nagy L.G."/>
            <person name="Floudas D."/>
            <person name="Copeland A."/>
            <person name="Barry K.W."/>
            <person name="Cichocki N."/>
            <person name="Veneault-Fourrey C."/>
            <person name="LaButti K."/>
            <person name="Lindquist E.A."/>
            <person name="Lipzen A."/>
            <person name="Lundell T."/>
            <person name="Morin E."/>
            <person name="Murat C."/>
            <person name="Sun H."/>
            <person name="Tunlid A."/>
            <person name="Henrissat B."/>
            <person name="Grigoriev I.V."/>
            <person name="Hibbett D.S."/>
            <person name="Martin F."/>
            <person name="Nordberg H.P."/>
            <person name="Cantor M.N."/>
            <person name="Hua S.X."/>
        </authorList>
    </citation>
    <scope>NUCLEOTIDE SEQUENCE [LARGE SCALE GENOMIC DNA]</scope>
    <source>
        <strain evidence="1 2">Ve08.2h10</strain>
    </source>
</reference>
<dbReference type="Proteomes" id="UP000054538">
    <property type="component" value="Unassembled WGS sequence"/>
</dbReference>
<proteinExistence type="predicted"/>
<evidence type="ECO:0000313" key="2">
    <source>
        <dbReference type="Proteomes" id="UP000054538"/>
    </source>
</evidence>
<keyword evidence="2" id="KW-1185">Reference proteome</keyword>